<evidence type="ECO:0000313" key="2">
    <source>
        <dbReference type="EMBL" id="CAH1963368.1"/>
    </source>
</evidence>
<name>A0A9P0K373_ACAOB</name>
<accession>A0A9P0K373</accession>
<keyword evidence="3" id="KW-1185">Reference proteome</keyword>
<dbReference type="Proteomes" id="UP001152888">
    <property type="component" value="Unassembled WGS sequence"/>
</dbReference>
<comment type="caution">
    <text evidence="2">The sequence shown here is derived from an EMBL/GenBank/DDBJ whole genome shotgun (WGS) entry which is preliminary data.</text>
</comment>
<gene>
    <name evidence="2" type="ORF">ACAOBT_LOCUS5163</name>
</gene>
<sequence length="175" mass="20450">MKFFVALSALLAVASAVPIYDVMPVHRTGILGGYGDIMDVYKTMKYMGGDMMGMTGMFDPMHMLWTGIGGMDKLGMGMYGPYRHYGLMGMGMGMKDWDFTGIYPRMYDYGMFGKDIVDDVYMREMMKEMMMDKMLFKHGMTTFDKMMCYQRFGIERCNIMMMHMMHKMMPYKMMY</sequence>
<protein>
    <submittedName>
        <fullName evidence="2">Uncharacterized protein</fullName>
    </submittedName>
</protein>
<feature type="signal peptide" evidence="1">
    <location>
        <begin position="1"/>
        <end position="16"/>
    </location>
</feature>
<evidence type="ECO:0000313" key="3">
    <source>
        <dbReference type="Proteomes" id="UP001152888"/>
    </source>
</evidence>
<proteinExistence type="predicted"/>
<dbReference type="AlphaFoldDB" id="A0A9P0K373"/>
<organism evidence="2 3">
    <name type="scientific">Acanthoscelides obtectus</name>
    <name type="common">Bean weevil</name>
    <name type="synonym">Bruchus obtectus</name>
    <dbReference type="NCBI Taxonomy" id="200917"/>
    <lineage>
        <taxon>Eukaryota</taxon>
        <taxon>Metazoa</taxon>
        <taxon>Ecdysozoa</taxon>
        <taxon>Arthropoda</taxon>
        <taxon>Hexapoda</taxon>
        <taxon>Insecta</taxon>
        <taxon>Pterygota</taxon>
        <taxon>Neoptera</taxon>
        <taxon>Endopterygota</taxon>
        <taxon>Coleoptera</taxon>
        <taxon>Polyphaga</taxon>
        <taxon>Cucujiformia</taxon>
        <taxon>Chrysomeloidea</taxon>
        <taxon>Chrysomelidae</taxon>
        <taxon>Bruchinae</taxon>
        <taxon>Bruchini</taxon>
        <taxon>Acanthoscelides</taxon>
    </lineage>
</organism>
<feature type="chain" id="PRO_5040455549" evidence="1">
    <location>
        <begin position="17"/>
        <end position="175"/>
    </location>
</feature>
<reference evidence="2" key="1">
    <citation type="submission" date="2022-03" db="EMBL/GenBank/DDBJ databases">
        <authorList>
            <person name="Sayadi A."/>
        </authorList>
    </citation>
    <scope>NUCLEOTIDE SEQUENCE</scope>
</reference>
<evidence type="ECO:0000256" key="1">
    <source>
        <dbReference type="SAM" id="SignalP"/>
    </source>
</evidence>
<dbReference type="EMBL" id="CAKOFQ010006707">
    <property type="protein sequence ID" value="CAH1963368.1"/>
    <property type="molecule type" value="Genomic_DNA"/>
</dbReference>
<keyword evidence="1" id="KW-0732">Signal</keyword>